<dbReference type="Proteomes" id="UP000011523">
    <property type="component" value="Unassembled WGS sequence"/>
</dbReference>
<name>M0DZG8_9EURY</name>
<dbReference type="EMBL" id="AOJD01000027">
    <property type="protein sequence ID" value="ELZ39479.1"/>
    <property type="molecule type" value="Genomic_DNA"/>
</dbReference>
<evidence type="ECO:0000313" key="1">
    <source>
        <dbReference type="EMBL" id="ELZ39479.1"/>
    </source>
</evidence>
<evidence type="ECO:0000313" key="2">
    <source>
        <dbReference type="Proteomes" id="UP000011523"/>
    </source>
</evidence>
<accession>M0DZG8</accession>
<protein>
    <submittedName>
        <fullName evidence="1">Uncharacterized protein</fullName>
    </submittedName>
</protein>
<organism evidence="1 2">
    <name type="scientific">Halorubrum tebenquichense DSM 14210</name>
    <dbReference type="NCBI Taxonomy" id="1227485"/>
    <lineage>
        <taxon>Archaea</taxon>
        <taxon>Methanobacteriati</taxon>
        <taxon>Methanobacteriota</taxon>
        <taxon>Stenosarchaea group</taxon>
        <taxon>Halobacteria</taxon>
        <taxon>Halobacteriales</taxon>
        <taxon>Haloferacaceae</taxon>
        <taxon>Halorubrum</taxon>
    </lineage>
</organism>
<comment type="caution">
    <text evidence="1">The sequence shown here is derived from an EMBL/GenBank/DDBJ whole genome shotgun (WGS) entry which is preliminary data.</text>
</comment>
<dbReference type="AlphaFoldDB" id="M0DZG8"/>
<sequence>MCFRYCIERIALILLLNQLEVTFGHPQRILEVVTDDAGKFVQAVPFRPEALPLHFQFHLMVDSIEYRCQDRCE</sequence>
<gene>
    <name evidence="1" type="ORF">C472_04173</name>
</gene>
<keyword evidence="2" id="KW-1185">Reference proteome</keyword>
<reference evidence="1 2" key="1">
    <citation type="journal article" date="2014" name="PLoS Genet.">
        <title>Phylogenetically driven sequencing of extremely halophilic archaea reveals strategies for static and dynamic osmo-response.</title>
        <authorList>
            <person name="Becker E.A."/>
            <person name="Seitzer P.M."/>
            <person name="Tritt A."/>
            <person name="Larsen D."/>
            <person name="Krusor M."/>
            <person name="Yao A.I."/>
            <person name="Wu D."/>
            <person name="Madern D."/>
            <person name="Eisen J.A."/>
            <person name="Darling A.E."/>
            <person name="Facciotti M.T."/>
        </authorList>
    </citation>
    <scope>NUCLEOTIDE SEQUENCE [LARGE SCALE GENOMIC DNA]</scope>
    <source>
        <strain evidence="1 2">DSM 14210</strain>
    </source>
</reference>
<proteinExistence type="predicted"/>